<organism evidence="2 3">
    <name type="scientific">Trifolium medium</name>
    <dbReference type="NCBI Taxonomy" id="97028"/>
    <lineage>
        <taxon>Eukaryota</taxon>
        <taxon>Viridiplantae</taxon>
        <taxon>Streptophyta</taxon>
        <taxon>Embryophyta</taxon>
        <taxon>Tracheophyta</taxon>
        <taxon>Spermatophyta</taxon>
        <taxon>Magnoliopsida</taxon>
        <taxon>eudicotyledons</taxon>
        <taxon>Gunneridae</taxon>
        <taxon>Pentapetalae</taxon>
        <taxon>rosids</taxon>
        <taxon>fabids</taxon>
        <taxon>Fabales</taxon>
        <taxon>Fabaceae</taxon>
        <taxon>Papilionoideae</taxon>
        <taxon>50 kb inversion clade</taxon>
        <taxon>NPAAA clade</taxon>
        <taxon>Hologalegina</taxon>
        <taxon>IRL clade</taxon>
        <taxon>Trifolieae</taxon>
        <taxon>Trifolium</taxon>
    </lineage>
</organism>
<reference evidence="2 3" key="1">
    <citation type="journal article" date="2018" name="Front. Plant Sci.">
        <title>Red Clover (Trifolium pratense) and Zigzag Clover (T. medium) - A Picture of Genomic Similarities and Differences.</title>
        <authorList>
            <person name="Dluhosova J."/>
            <person name="Istvanek J."/>
            <person name="Nedelnik J."/>
            <person name="Repkova J."/>
        </authorList>
    </citation>
    <scope>NUCLEOTIDE SEQUENCE [LARGE SCALE GENOMIC DNA]</scope>
    <source>
        <strain evidence="3">cv. 10/8</strain>
        <tissue evidence="2">Leaf</tissue>
    </source>
</reference>
<name>A0A392UDR3_9FABA</name>
<feature type="non-terminal residue" evidence="2">
    <location>
        <position position="55"/>
    </location>
</feature>
<evidence type="ECO:0000256" key="1">
    <source>
        <dbReference type="SAM" id="MobiDB-lite"/>
    </source>
</evidence>
<feature type="compositionally biased region" description="Acidic residues" evidence="1">
    <location>
        <begin position="20"/>
        <end position="55"/>
    </location>
</feature>
<keyword evidence="3" id="KW-1185">Reference proteome</keyword>
<dbReference type="AlphaFoldDB" id="A0A392UDR3"/>
<protein>
    <submittedName>
        <fullName evidence="2">Uncharacterized protein</fullName>
    </submittedName>
</protein>
<comment type="caution">
    <text evidence="2">The sequence shown here is derived from an EMBL/GenBank/DDBJ whole genome shotgun (WGS) entry which is preliminary data.</text>
</comment>
<evidence type="ECO:0000313" key="2">
    <source>
        <dbReference type="EMBL" id="MCI71661.1"/>
    </source>
</evidence>
<accession>A0A392UDR3</accession>
<evidence type="ECO:0000313" key="3">
    <source>
        <dbReference type="Proteomes" id="UP000265520"/>
    </source>
</evidence>
<dbReference type="Proteomes" id="UP000265520">
    <property type="component" value="Unassembled WGS sequence"/>
</dbReference>
<feature type="region of interest" description="Disordered" evidence="1">
    <location>
        <begin position="16"/>
        <end position="55"/>
    </location>
</feature>
<proteinExistence type="predicted"/>
<sequence>MANVDEVIEVESFSRLWVGEAEEVPEDGDVDEDDDDRGEDEGQDEDEDLSDWDDN</sequence>
<dbReference type="EMBL" id="LXQA010801052">
    <property type="protein sequence ID" value="MCI71661.1"/>
    <property type="molecule type" value="Genomic_DNA"/>
</dbReference>